<keyword evidence="9 11" id="KW-0862">Zinc</keyword>
<comment type="similarity">
    <text evidence="1 11 15">Belongs to the thymidine kinase family.</text>
</comment>
<feature type="binding site" evidence="11">
    <location>
        <position position="152"/>
    </location>
    <ligand>
        <name>Zn(2+)</name>
        <dbReference type="ChEBI" id="CHEBI:29105"/>
    </ligand>
</feature>
<dbReference type="Gene3D" id="3.30.60.20">
    <property type="match status" value="1"/>
</dbReference>
<dbReference type="GO" id="GO:0004797">
    <property type="term" value="F:thymidine kinase activity"/>
    <property type="evidence" value="ECO:0007669"/>
    <property type="project" value="UniProtKB-UniRule"/>
</dbReference>
<name>A0AA49JSV2_9BACT</name>
<evidence type="ECO:0000256" key="4">
    <source>
        <dbReference type="ARBA" id="ARBA00022634"/>
    </source>
</evidence>
<keyword evidence="4 11" id="KW-0237">DNA synthesis</keyword>
<dbReference type="HAMAP" id="MF_00124">
    <property type="entry name" value="Thymidine_kinase"/>
    <property type="match status" value="1"/>
</dbReference>
<dbReference type="NCBIfam" id="NF003296">
    <property type="entry name" value="PRK04296.1-1"/>
    <property type="match status" value="1"/>
</dbReference>
<dbReference type="InterPro" id="IPR027417">
    <property type="entry name" value="P-loop_NTPase"/>
</dbReference>
<feature type="binding site" evidence="11">
    <location>
        <begin position="17"/>
        <end position="24"/>
    </location>
    <ligand>
        <name>ATP</name>
        <dbReference type="ChEBI" id="CHEBI:30616"/>
    </ligand>
</feature>
<protein>
    <recommendedName>
        <fullName evidence="2 11">Thymidine kinase</fullName>
        <ecNumber evidence="2 11">2.7.1.21</ecNumber>
    </recommendedName>
</protein>
<evidence type="ECO:0000256" key="14">
    <source>
        <dbReference type="RuleBase" id="RU000544"/>
    </source>
</evidence>
<accession>A0AA49JSV2</accession>
<dbReference type="AlphaFoldDB" id="A0AA49JSV2"/>
<feature type="binding site" evidence="11">
    <location>
        <position position="149"/>
    </location>
    <ligand>
        <name>Zn(2+)</name>
        <dbReference type="ChEBI" id="CHEBI:29105"/>
    </ligand>
</feature>
<comment type="catalytic activity">
    <reaction evidence="11 14">
        <text>thymidine + ATP = dTMP + ADP + H(+)</text>
        <dbReference type="Rhea" id="RHEA:19129"/>
        <dbReference type="ChEBI" id="CHEBI:15378"/>
        <dbReference type="ChEBI" id="CHEBI:17748"/>
        <dbReference type="ChEBI" id="CHEBI:30616"/>
        <dbReference type="ChEBI" id="CHEBI:63528"/>
        <dbReference type="ChEBI" id="CHEBI:456216"/>
        <dbReference type="EC" id="2.7.1.21"/>
    </reaction>
</comment>
<dbReference type="PANTHER" id="PTHR11441">
    <property type="entry name" value="THYMIDINE KINASE"/>
    <property type="match status" value="1"/>
</dbReference>
<organism evidence="16">
    <name type="scientific">Pseudogemmatithrix spongiicola</name>
    <dbReference type="NCBI Taxonomy" id="3062599"/>
    <lineage>
        <taxon>Bacteria</taxon>
        <taxon>Pseudomonadati</taxon>
        <taxon>Gemmatimonadota</taxon>
        <taxon>Gemmatimonadia</taxon>
        <taxon>Gemmatimonadales</taxon>
        <taxon>Gemmatimonadaceae</taxon>
        <taxon>Pseudogemmatithrix</taxon>
    </lineage>
</organism>
<keyword evidence="8 11" id="KW-0418">Kinase</keyword>
<comment type="subunit">
    <text evidence="11">Homotetramer.</text>
</comment>
<dbReference type="PIRSF" id="PIRSF035805">
    <property type="entry name" value="TK_cell"/>
    <property type="match status" value="1"/>
</dbReference>
<proteinExistence type="inferred from homology"/>
<dbReference type="EC" id="2.7.1.21" evidence="2 11"/>
<dbReference type="Pfam" id="PF00265">
    <property type="entry name" value="TK"/>
    <property type="match status" value="1"/>
</dbReference>
<dbReference type="GO" id="GO:0005524">
    <property type="term" value="F:ATP binding"/>
    <property type="evidence" value="ECO:0007669"/>
    <property type="project" value="UniProtKB-UniRule"/>
</dbReference>
<evidence type="ECO:0000256" key="10">
    <source>
        <dbReference type="ARBA" id="ARBA00022840"/>
    </source>
</evidence>
<evidence type="ECO:0000313" key="18">
    <source>
        <dbReference type="Proteomes" id="UP001229955"/>
    </source>
</evidence>
<gene>
    <name evidence="11" type="primary">tdk</name>
    <name evidence="16" type="ORF">Strain138_000559</name>
    <name evidence="17" type="ORF">Strain318_000559</name>
</gene>
<keyword evidence="3 11" id="KW-0963">Cytoplasm</keyword>
<dbReference type="Proteomes" id="UP001229955">
    <property type="component" value="Chromosome"/>
</dbReference>
<dbReference type="FunFam" id="3.30.60.20:FF:000026">
    <property type="entry name" value="Thymidine kinase"/>
    <property type="match status" value="1"/>
</dbReference>
<dbReference type="EMBL" id="CP130612">
    <property type="protein sequence ID" value="WKW11318.1"/>
    <property type="molecule type" value="Genomic_DNA"/>
</dbReference>
<keyword evidence="18" id="KW-1185">Reference proteome</keyword>
<comment type="subcellular location">
    <subcellularLocation>
        <location evidence="11">Cytoplasm</location>
    </subcellularLocation>
</comment>
<keyword evidence="7 11" id="KW-0547">Nucleotide-binding</keyword>
<feature type="binding site" evidence="11">
    <location>
        <begin position="92"/>
        <end position="95"/>
    </location>
    <ligand>
        <name>ATP</name>
        <dbReference type="ChEBI" id="CHEBI:30616"/>
    </ligand>
</feature>
<evidence type="ECO:0000256" key="15">
    <source>
        <dbReference type="RuleBase" id="RU004165"/>
    </source>
</evidence>
<evidence type="ECO:0000256" key="7">
    <source>
        <dbReference type="ARBA" id="ARBA00022741"/>
    </source>
</evidence>
<sequence length="204" mass="21944">MSGALQLTGGWIEVIAGVMFSGKSEELMRRVRRSTIAKKRVQVFKSHLDNRYEGGVYAVGSHDGRTLEAIPVDSSQQIALRIDPLAQVIAVDEVQFLDQGIVKLACDLALRGRRVILAGTDTDFRGEPFGPMAALMCVAEVVDKLHAICVLCGAPASRNQRLIGGKPAPYDSPVVMVGAAESYEARCRACHAVGKPDDAQLRLG</sequence>
<evidence type="ECO:0000256" key="2">
    <source>
        <dbReference type="ARBA" id="ARBA00012118"/>
    </source>
</evidence>
<evidence type="ECO:0000256" key="12">
    <source>
        <dbReference type="PIRSR" id="PIRSR035805-1"/>
    </source>
</evidence>
<dbReference type="SUPFAM" id="SSF52540">
    <property type="entry name" value="P-loop containing nucleoside triphosphate hydrolases"/>
    <property type="match status" value="1"/>
</dbReference>
<dbReference type="KEGG" id="pspc:Strain318_000559"/>
<dbReference type="RefSeq" id="WP_367887017.1">
    <property type="nucleotide sequence ID" value="NZ_CP130612.1"/>
</dbReference>
<reference evidence="16" key="1">
    <citation type="submission" date="2023-07" db="EMBL/GenBank/DDBJ databases">
        <authorList>
            <person name="Haufschild T."/>
            <person name="Kallscheuer N."/>
            <person name="Hammer J."/>
            <person name="Kohn T."/>
            <person name="Kabuu M."/>
            <person name="Jogler M."/>
            <person name="Wohfarth N."/>
            <person name="Heuer A."/>
            <person name="Rohde M."/>
            <person name="van Teeseling M.C.F."/>
            <person name="Jogler C."/>
        </authorList>
    </citation>
    <scope>NUCLEOTIDE SEQUENCE</scope>
    <source>
        <strain evidence="16">Strain 138</strain>
        <strain evidence="17">Strain 318</strain>
    </source>
</reference>
<dbReference type="GO" id="GO:0046104">
    <property type="term" value="P:thymidine metabolic process"/>
    <property type="evidence" value="ECO:0007669"/>
    <property type="project" value="TreeGrafter"/>
</dbReference>
<evidence type="ECO:0000256" key="1">
    <source>
        <dbReference type="ARBA" id="ARBA00007587"/>
    </source>
</evidence>
<dbReference type="PANTHER" id="PTHR11441:SF0">
    <property type="entry name" value="THYMIDINE KINASE, CYTOSOLIC"/>
    <property type="match status" value="1"/>
</dbReference>
<dbReference type="GO" id="GO:0008270">
    <property type="term" value="F:zinc ion binding"/>
    <property type="evidence" value="ECO:0007669"/>
    <property type="project" value="UniProtKB-UniRule"/>
</dbReference>
<accession>A0AA49JYK6</accession>
<evidence type="ECO:0000313" key="16">
    <source>
        <dbReference type="EMBL" id="WKW11318.1"/>
    </source>
</evidence>
<keyword evidence="6 11" id="KW-0479">Metal-binding</keyword>
<evidence type="ECO:0000256" key="6">
    <source>
        <dbReference type="ARBA" id="ARBA00022723"/>
    </source>
</evidence>
<dbReference type="GO" id="GO:0005829">
    <property type="term" value="C:cytosol"/>
    <property type="evidence" value="ECO:0007669"/>
    <property type="project" value="TreeGrafter"/>
</dbReference>
<dbReference type="InterPro" id="IPR020633">
    <property type="entry name" value="Thymidine_kinase_CS"/>
</dbReference>
<feature type="binding site" evidence="13">
    <location>
        <begin position="175"/>
        <end position="178"/>
    </location>
    <ligand>
        <name>substrate</name>
    </ligand>
</feature>
<dbReference type="PROSITE" id="PS00603">
    <property type="entry name" value="TK_CELLULAR_TYPE"/>
    <property type="match status" value="1"/>
</dbReference>
<dbReference type="Gene3D" id="3.40.50.300">
    <property type="entry name" value="P-loop containing nucleotide triphosphate hydrolases"/>
    <property type="match status" value="1"/>
</dbReference>
<evidence type="ECO:0000256" key="3">
    <source>
        <dbReference type="ARBA" id="ARBA00022490"/>
    </source>
</evidence>
<feature type="binding site" evidence="11">
    <location>
        <position position="187"/>
    </location>
    <ligand>
        <name>Zn(2+)</name>
        <dbReference type="ChEBI" id="CHEBI:29105"/>
    </ligand>
</feature>
<dbReference type="SUPFAM" id="SSF57716">
    <property type="entry name" value="Glucocorticoid receptor-like (DNA-binding domain)"/>
    <property type="match status" value="1"/>
</dbReference>
<keyword evidence="5 11" id="KW-0808">Transferase</keyword>
<feature type="active site" description="Proton acceptor" evidence="11 12">
    <location>
        <position position="93"/>
    </location>
</feature>
<evidence type="ECO:0000256" key="8">
    <source>
        <dbReference type="ARBA" id="ARBA00022777"/>
    </source>
</evidence>
<evidence type="ECO:0000256" key="5">
    <source>
        <dbReference type="ARBA" id="ARBA00022679"/>
    </source>
</evidence>
<feature type="binding site" evidence="11">
    <location>
        <position position="190"/>
    </location>
    <ligand>
        <name>Zn(2+)</name>
        <dbReference type="ChEBI" id="CHEBI:29105"/>
    </ligand>
</feature>
<evidence type="ECO:0000256" key="13">
    <source>
        <dbReference type="PIRSR" id="PIRSR035805-2"/>
    </source>
</evidence>
<dbReference type="EMBL" id="CP130613">
    <property type="protein sequence ID" value="WKW14228.1"/>
    <property type="molecule type" value="Genomic_DNA"/>
</dbReference>
<evidence type="ECO:0000313" key="17">
    <source>
        <dbReference type="EMBL" id="WKW14228.1"/>
    </source>
</evidence>
<dbReference type="InterPro" id="IPR001267">
    <property type="entry name" value="Thymidine_kinase"/>
</dbReference>
<dbReference type="GO" id="GO:0071897">
    <property type="term" value="P:DNA biosynthetic process"/>
    <property type="evidence" value="ECO:0007669"/>
    <property type="project" value="UniProtKB-KW"/>
</dbReference>
<keyword evidence="10 11" id="KW-0067">ATP-binding</keyword>
<feature type="binding site" evidence="13">
    <location>
        <position position="183"/>
    </location>
    <ligand>
        <name>substrate</name>
    </ligand>
</feature>
<evidence type="ECO:0000256" key="11">
    <source>
        <dbReference type="HAMAP-Rule" id="MF_00124"/>
    </source>
</evidence>
<evidence type="ECO:0000256" key="9">
    <source>
        <dbReference type="ARBA" id="ARBA00022833"/>
    </source>
</evidence>